<dbReference type="EMBL" id="GBXM01082135">
    <property type="protein sequence ID" value="JAH26442.1"/>
    <property type="molecule type" value="Transcribed_RNA"/>
</dbReference>
<reference evidence="1" key="2">
    <citation type="journal article" date="2015" name="Fish Shellfish Immunol.">
        <title>Early steps in the European eel (Anguilla anguilla)-Vibrio vulnificus interaction in the gills: Role of the RtxA13 toxin.</title>
        <authorList>
            <person name="Callol A."/>
            <person name="Pajuelo D."/>
            <person name="Ebbesson L."/>
            <person name="Teles M."/>
            <person name="MacKenzie S."/>
            <person name="Amaro C."/>
        </authorList>
    </citation>
    <scope>NUCLEOTIDE SEQUENCE</scope>
</reference>
<dbReference type="AlphaFoldDB" id="A0A0E9RCC3"/>
<name>A0A0E9RCC3_ANGAN</name>
<proteinExistence type="predicted"/>
<dbReference type="EMBL" id="GBXM01000012">
    <property type="protein sequence ID" value="JAI08566.1"/>
    <property type="molecule type" value="Transcribed_RNA"/>
</dbReference>
<protein>
    <submittedName>
        <fullName evidence="1">Uncharacterized protein</fullName>
    </submittedName>
</protein>
<sequence>MYFTLNPDSTSDVVKLLKKRK</sequence>
<accession>A0A0E9RCC3</accession>
<evidence type="ECO:0000313" key="1">
    <source>
        <dbReference type="EMBL" id="JAH26442.1"/>
    </source>
</evidence>
<reference evidence="1" key="1">
    <citation type="submission" date="2014-11" db="EMBL/GenBank/DDBJ databases">
        <authorList>
            <person name="Amaro Gonzalez C."/>
        </authorList>
    </citation>
    <scope>NUCLEOTIDE SEQUENCE</scope>
</reference>
<organism evidence="1">
    <name type="scientific">Anguilla anguilla</name>
    <name type="common">European freshwater eel</name>
    <name type="synonym">Muraena anguilla</name>
    <dbReference type="NCBI Taxonomy" id="7936"/>
    <lineage>
        <taxon>Eukaryota</taxon>
        <taxon>Metazoa</taxon>
        <taxon>Chordata</taxon>
        <taxon>Craniata</taxon>
        <taxon>Vertebrata</taxon>
        <taxon>Euteleostomi</taxon>
        <taxon>Actinopterygii</taxon>
        <taxon>Neopterygii</taxon>
        <taxon>Teleostei</taxon>
        <taxon>Anguilliformes</taxon>
        <taxon>Anguillidae</taxon>
        <taxon>Anguilla</taxon>
    </lineage>
</organism>